<protein>
    <submittedName>
        <fullName evidence="2">Uncharacterized protein</fullName>
    </submittedName>
</protein>
<gene>
    <name evidence="2" type="ORF">NW768_002211</name>
</gene>
<name>A0ABQ8RNR5_FUSEQ</name>
<keyword evidence="3" id="KW-1185">Reference proteome</keyword>
<reference evidence="2" key="1">
    <citation type="submission" date="2022-09" db="EMBL/GenBank/DDBJ databases">
        <title>Fusarium specimens isolated from Avocado Roots.</title>
        <authorList>
            <person name="Stajich J."/>
            <person name="Roper C."/>
            <person name="Heimlech-Rivalta G."/>
        </authorList>
    </citation>
    <scope>NUCLEOTIDE SEQUENCE</scope>
    <source>
        <strain evidence="2">CF00095</strain>
    </source>
</reference>
<dbReference type="InterPro" id="IPR053187">
    <property type="entry name" value="Notoamide_regulator"/>
</dbReference>
<feature type="compositionally biased region" description="Low complexity" evidence="1">
    <location>
        <begin position="1"/>
        <end position="19"/>
    </location>
</feature>
<accession>A0ABQ8RNR5</accession>
<dbReference type="CDD" id="cd12148">
    <property type="entry name" value="fungal_TF_MHR"/>
    <property type="match status" value="1"/>
</dbReference>
<comment type="caution">
    <text evidence="2">The sequence shown here is derived from an EMBL/GenBank/DDBJ whole genome shotgun (WGS) entry which is preliminary data.</text>
</comment>
<evidence type="ECO:0000256" key="1">
    <source>
        <dbReference type="SAM" id="MobiDB-lite"/>
    </source>
</evidence>
<feature type="region of interest" description="Disordered" evidence="1">
    <location>
        <begin position="1"/>
        <end position="43"/>
    </location>
</feature>
<evidence type="ECO:0000313" key="2">
    <source>
        <dbReference type="EMBL" id="KAJ4138387.1"/>
    </source>
</evidence>
<organism evidence="2 3">
    <name type="scientific">Fusarium equiseti</name>
    <name type="common">Fusarium scirpi</name>
    <dbReference type="NCBI Taxonomy" id="61235"/>
    <lineage>
        <taxon>Eukaryota</taxon>
        <taxon>Fungi</taxon>
        <taxon>Dikarya</taxon>
        <taxon>Ascomycota</taxon>
        <taxon>Pezizomycotina</taxon>
        <taxon>Sordariomycetes</taxon>
        <taxon>Hypocreomycetidae</taxon>
        <taxon>Hypocreales</taxon>
        <taxon>Nectriaceae</taxon>
        <taxon>Fusarium</taxon>
        <taxon>Fusarium incarnatum-equiseti species complex</taxon>
    </lineage>
</organism>
<proteinExistence type="predicted"/>
<dbReference type="Proteomes" id="UP001152024">
    <property type="component" value="Unassembled WGS sequence"/>
</dbReference>
<sequence>MSSASEASSSSAQESSQASNLRPLVPASPLPPADTSHAYRTAPLTRKRAPVSLACEPCRQRKIKVGQLSKFSDKYEALLESHPGAIVYRAIQTRPHAEALEIVRRIQSGVDAETLSRQLTSADLLLQVQLQPETRSRYQFIYSPLMPEYLQTTTNPFMKSLIHEWSDRDDVSVIADPAIEYDLGYRAQYLRPHHAATIVDSRLDDIVPSKWTSVGASDSTMRELIRAYFLQEYDWFTFFQKDYFLDDMLSGSEDFCSSLLVNAVLAVGCVS</sequence>
<evidence type="ECO:0000313" key="3">
    <source>
        <dbReference type="Proteomes" id="UP001152024"/>
    </source>
</evidence>
<dbReference type="EMBL" id="JAOQBH010000003">
    <property type="protein sequence ID" value="KAJ4138387.1"/>
    <property type="molecule type" value="Genomic_DNA"/>
</dbReference>
<dbReference type="PANTHER" id="PTHR47256:SF1">
    <property type="entry name" value="ZN(II)2CYS6 TRANSCRIPTION FACTOR (EUROFUNG)"/>
    <property type="match status" value="1"/>
</dbReference>
<dbReference type="PANTHER" id="PTHR47256">
    <property type="entry name" value="ZN(II)2CYS6 TRANSCRIPTION FACTOR (EUROFUNG)-RELATED"/>
    <property type="match status" value="1"/>
</dbReference>